<accession>A0A8C6GQ69</accession>
<keyword evidence="1" id="KW-0812">Transmembrane</keyword>
<protein>
    <recommendedName>
        <fullName evidence="4">Envelope glycoprotein</fullName>
    </recommendedName>
</protein>
<keyword evidence="1" id="KW-1133">Transmembrane helix</keyword>
<keyword evidence="1" id="KW-0472">Membrane</keyword>
<evidence type="ECO:0000313" key="2">
    <source>
        <dbReference type="Ensembl" id="ENSMSIP00000009558.1"/>
    </source>
</evidence>
<dbReference type="Proteomes" id="UP000694415">
    <property type="component" value="Unplaced"/>
</dbReference>
<organism evidence="2 3">
    <name type="scientific">Mus spicilegus</name>
    <name type="common">Mound-building mouse</name>
    <dbReference type="NCBI Taxonomy" id="10103"/>
    <lineage>
        <taxon>Eukaryota</taxon>
        <taxon>Metazoa</taxon>
        <taxon>Chordata</taxon>
        <taxon>Craniata</taxon>
        <taxon>Vertebrata</taxon>
        <taxon>Euteleostomi</taxon>
        <taxon>Mammalia</taxon>
        <taxon>Eutheria</taxon>
        <taxon>Euarchontoglires</taxon>
        <taxon>Glires</taxon>
        <taxon>Rodentia</taxon>
        <taxon>Myomorpha</taxon>
        <taxon>Muroidea</taxon>
        <taxon>Muridae</taxon>
        <taxon>Murinae</taxon>
        <taxon>Mus</taxon>
        <taxon>Mus</taxon>
    </lineage>
</organism>
<keyword evidence="3" id="KW-1185">Reference proteome</keyword>
<dbReference type="Ensembl" id="ENSMSIT00000012132.1">
    <property type="protein sequence ID" value="ENSMSIP00000009558.1"/>
    <property type="gene ID" value="ENSMSIG00000008431.1"/>
</dbReference>
<proteinExistence type="predicted"/>
<sequence>MQVAQGAQSGSGDVENNITSPINITTIMIKGKVTIPKRSQWPVGNATAIRSMPWCHPDLAFPIVFSPCQSKIFPRKEIAKGFVLSPPLDFAVMNDKGDATGKENIWPYYQWILSNEAGASTSLSAFALLTGTFHEILNVSATLSNTSTHLDNVTTNRIIRNMTTSPVEVCVNPPFFFILAEFQNNTEWLDCTNVTCFLTQCWNGTKFLALVVHLPIFVPVPVEADPEKFPIMSLIQQKRGFGITAAIVTAIVVSPASAVTAGTAMAHQINTADTISQRAEKSSEALLTLQRVDSHITSGLMLVNQRVDILQHNMERMMDVIQMSCVASTSHVCITPNRYINNSFIKSTDLSNYLKGNWSQELERLQTRLQMQILNLNGTRVEPVTLGDFTSWLTSAFSYFKEWVGVILFGAAICCGLVFMLWLVCKFRTQQKRDKVIITQALLAIENGSSPEIWLSMLKN</sequence>
<dbReference type="PANTHER" id="PTHR37874:SF2">
    <property type="entry name" value="GENE 8113-RELATED"/>
    <property type="match status" value="1"/>
</dbReference>
<dbReference type="PANTHER" id="PTHR37874">
    <property type="entry name" value="RIKEN CDNA 1500011B03 GENE-RELATED"/>
    <property type="match status" value="1"/>
</dbReference>
<evidence type="ECO:0000313" key="3">
    <source>
        <dbReference type="Proteomes" id="UP000694415"/>
    </source>
</evidence>
<reference evidence="2" key="2">
    <citation type="submission" date="2025-09" db="UniProtKB">
        <authorList>
            <consortium name="Ensembl"/>
        </authorList>
    </citation>
    <scope>IDENTIFICATION</scope>
</reference>
<dbReference type="AlphaFoldDB" id="A0A8C6GQ69"/>
<name>A0A8C6GQ69_MUSSI</name>
<evidence type="ECO:0008006" key="4">
    <source>
        <dbReference type="Google" id="ProtNLM"/>
    </source>
</evidence>
<evidence type="ECO:0000256" key="1">
    <source>
        <dbReference type="SAM" id="Phobius"/>
    </source>
</evidence>
<dbReference type="GeneTree" id="ENSGT01140000283756"/>
<feature type="transmembrane region" description="Helical" evidence="1">
    <location>
        <begin position="403"/>
        <end position="425"/>
    </location>
</feature>
<dbReference type="InterPro" id="IPR053368">
    <property type="entry name" value="Viral_Envelope_Glycoprotein"/>
</dbReference>
<reference evidence="2" key="1">
    <citation type="submission" date="2025-08" db="UniProtKB">
        <authorList>
            <consortium name="Ensembl"/>
        </authorList>
    </citation>
    <scope>IDENTIFICATION</scope>
</reference>